<proteinExistence type="inferred from homology"/>
<dbReference type="GO" id="GO:0005759">
    <property type="term" value="C:mitochondrial matrix"/>
    <property type="evidence" value="ECO:0007669"/>
    <property type="project" value="UniProtKB-SubCell"/>
</dbReference>
<dbReference type="AlphaFoldDB" id="A0A8H5HRJ9"/>
<protein>
    <recommendedName>
        <fullName evidence="1">Protein-serine/threonine kinase</fullName>
        <ecNumber evidence="1">2.7.11.-</ecNumber>
    </recommendedName>
</protein>
<evidence type="ECO:0000313" key="2">
    <source>
        <dbReference type="EMBL" id="KAF5388229.1"/>
    </source>
</evidence>
<dbReference type="GO" id="GO:0004740">
    <property type="term" value="F:pyruvate dehydrogenase (acetyl-transferring) kinase activity"/>
    <property type="evidence" value="ECO:0007669"/>
    <property type="project" value="TreeGrafter"/>
</dbReference>
<comment type="caution">
    <text evidence="2">The sequence shown here is derived from an EMBL/GenBank/DDBJ whole genome shotgun (WGS) entry which is preliminary data.</text>
</comment>
<dbReference type="InterPro" id="IPR039028">
    <property type="entry name" value="BCKD/PDK"/>
</dbReference>
<sequence length="158" mass="17106">MSSMRATAVKHSAAPVLPVIRATIAAGDNDVGIRISDQDLFSFSHIRNATRLEDSRLGILRSFSSSPQGIRATVGEQVGRWQNTMLSQVEREIENSTNDPEKEAGVGPHPRIGIGLPMSNIFATYFGGSLELVSLDGWGTDVYLRLPKLGTNLEGIEV</sequence>
<keyword evidence="3" id="KW-1185">Reference proteome</keyword>
<keyword evidence="1" id="KW-0808">Transferase</keyword>
<comment type="similarity">
    <text evidence="1">Belongs to the PDK/BCKDK protein kinase family.</text>
</comment>
<dbReference type="PANTHER" id="PTHR11947">
    <property type="entry name" value="PYRUVATE DEHYDROGENASE KINASE"/>
    <property type="match status" value="1"/>
</dbReference>
<comment type="subcellular location">
    <subcellularLocation>
        <location evidence="1">Mitochondrion matrix</location>
    </subcellularLocation>
</comment>
<keyword evidence="1" id="KW-0067">ATP-binding</keyword>
<accession>A0A8H5HRJ9</accession>
<dbReference type="InterPro" id="IPR036890">
    <property type="entry name" value="HATPase_C_sf"/>
</dbReference>
<name>A0A8H5HRJ9_9AGAR</name>
<dbReference type="GO" id="GO:0010906">
    <property type="term" value="P:regulation of glucose metabolic process"/>
    <property type="evidence" value="ECO:0007669"/>
    <property type="project" value="TreeGrafter"/>
</dbReference>
<dbReference type="OrthoDB" id="3264224at2759"/>
<dbReference type="PANTHER" id="PTHR11947:SF25">
    <property type="entry name" value="[PYRUVATE DEHYDROGENASE (ACETYL-TRANSFERRING)] KINASE 2, MITOCHONDRIAL"/>
    <property type="match status" value="1"/>
</dbReference>
<gene>
    <name evidence="2" type="ORF">D9615_000433</name>
</gene>
<keyword evidence="1" id="KW-0496">Mitochondrion</keyword>
<dbReference type="GO" id="GO:0005524">
    <property type="term" value="F:ATP binding"/>
    <property type="evidence" value="ECO:0007669"/>
    <property type="project" value="UniProtKB-UniRule"/>
</dbReference>
<evidence type="ECO:0000313" key="3">
    <source>
        <dbReference type="Proteomes" id="UP000565441"/>
    </source>
</evidence>
<reference evidence="2 3" key="1">
    <citation type="journal article" date="2020" name="ISME J.">
        <title>Uncovering the hidden diversity of litter-decomposition mechanisms in mushroom-forming fungi.</title>
        <authorList>
            <person name="Floudas D."/>
            <person name="Bentzer J."/>
            <person name="Ahren D."/>
            <person name="Johansson T."/>
            <person name="Persson P."/>
            <person name="Tunlid A."/>
        </authorList>
    </citation>
    <scope>NUCLEOTIDE SEQUENCE [LARGE SCALE GENOMIC DNA]</scope>
    <source>
        <strain evidence="2 3">CBS 661.87</strain>
    </source>
</reference>
<evidence type="ECO:0000256" key="1">
    <source>
        <dbReference type="RuleBase" id="RU366032"/>
    </source>
</evidence>
<dbReference type="Proteomes" id="UP000565441">
    <property type="component" value="Unassembled WGS sequence"/>
</dbReference>
<keyword evidence="1" id="KW-0418">Kinase</keyword>
<dbReference type="SUPFAM" id="SSF55874">
    <property type="entry name" value="ATPase domain of HSP90 chaperone/DNA topoisomerase II/histidine kinase"/>
    <property type="match status" value="1"/>
</dbReference>
<dbReference type="EC" id="2.7.11.-" evidence="1"/>
<organism evidence="2 3">
    <name type="scientific">Tricholomella constricta</name>
    <dbReference type="NCBI Taxonomy" id="117010"/>
    <lineage>
        <taxon>Eukaryota</taxon>
        <taxon>Fungi</taxon>
        <taxon>Dikarya</taxon>
        <taxon>Basidiomycota</taxon>
        <taxon>Agaricomycotina</taxon>
        <taxon>Agaricomycetes</taxon>
        <taxon>Agaricomycetidae</taxon>
        <taxon>Agaricales</taxon>
        <taxon>Tricholomatineae</taxon>
        <taxon>Lyophyllaceae</taxon>
        <taxon>Tricholomella</taxon>
    </lineage>
</organism>
<keyword evidence="1" id="KW-0547">Nucleotide-binding</keyword>
<dbReference type="Gene3D" id="3.30.565.10">
    <property type="entry name" value="Histidine kinase-like ATPase, C-terminal domain"/>
    <property type="match status" value="1"/>
</dbReference>
<dbReference type="EMBL" id="JAACJP010000001">
    <property type="protein sequence ID" value="KAF5388229.1"/>
    <property type="molecule type" value="Genomic_DNA"/>
</dbReference>